<sequence>MSRNLTGHGNLHSSRHQLLMVFTAASVNQF</sequence>
<dbReference type="EMBL" id="UINC01011999">
    <property type="protein sequence ID" value="SVA52642.1"/>
    <property type="molecule type" value="Genomic_DNA"/>
</dbReference>
<protein>
    <submittedName>
        <fullName evidence="1">Uncharacterized protein</fullName>
    </submittedName>
</protein>
<gene>
    <name evidence="1" type="ORF">METZ01_LOCUS105496</name>
</gene>
<organism evidence="1">
    <name type="scientific">marine metagenome</name>
    <dbReference type="NCBI Taxonomy" id="408172"/>
    <lineage>
        <taxon>unclassified sequences</taxon>
        <taxon>metagenomes</taxon>
        <taxon>ecological metagenomes</taxon>
    </lineage>
</organism>
<accession>A0A381WJL6</accession>
<evidence type="ECO:0000313" key="1">
    <source>
        <dbReference type="EMBL" id="SVA52642.1"/>
    </source>
</evidence>
<name>A0A381WJL6_9ZZZZ</name>
<proteinExistence type="predicted"/>
<dbReference type="AlphaFoldDB" id="A0A381WJL6"/>
<reference evidence="1" key="1">
    <citation type="submission" date="2018-05" db="EMBL/GenBank/DDBJ databases">
        <authorList>
            <person name="Lanie J.A."/>
            <person name="Ng W.-L."/>
            <person name="Kazmierczak K.M."/>
            <person name="Andrzejewski T.M."/>
            <person name="Davidsen T.M."/>
            <person name="Wayne K.J."/>
            <person name="Tettelin H."/>
            <person name="Glass J.I."/>
            <person name="Rusch D."/>
            <person name="Podicherti R."/>
            <person name="Tsui H.-C.T."/>
            <person name="Winkler M.E."/>
        </authorList>
    </citation>
    <scope>NUCLEOTIDE SEQUENCE</scope>
</reference>